<organism evidence="1 2">
    <name type="scientific">Krasilnikovia cinnamomea</name>
    <dbReference type="NCBI Taxonomy" id="349313"/>
    <lineage>
        <taxon>Bacteria</taxon>
        <taxon>Bacillati</taxon>
        <taxon>Actinomycetota</taxon>
        <taxon>Actinomycetes</taxon>
        <taxon>Micromonosporales</taxon>
        <taxon>Micromonosporaceae</taxon>
        <taxon>Krasilnikovia</taxon>
    </lineage>
</organism>
<reference evidence="1 2" key="1">
    <citation type="submission" date="2019-02" db="EMBL/GenBank/DDBJ databases">
        <title>Sequencing the genomes of 1000 actinobacteria strains.</title>
        <authorList>
            <person name="Klenk H.-P."/>
        </authorList>
    </citation>
    <scope>NUCLEOTIDE SEQUENCE [LARGE SCALE GENOMIC DNA]</scope>
    <source>
        <strain evidence="1 2">DSM 45162</strain>
    </source>
</reference>
<comment type="caution">
    <text evidence="1">The sequence shown here is derived from an EMBL/GenBank/DDBJ whole genome shotgun (WGS) entry which is preliminary data.</text>
</comment>
<gene>
    <name evidence="1" type="ORF">EV385_3739</name>
</gene>
<dbReference type="EMBL" id="SHKY01000001">
    <property type="protein sequence ID" value="RZU51903.1"/>
    <property type="molecule type" value="Genomic_DNA"/>
</dbReference>
<dbReference type="AlphaFoldDB" id="A0A4Q7ZN70"/>
<evidence type="ECO:0000313" key="2">
    <source>
        <dbReference type="Proteomes" id="UP000292564"/>
    </source>
</evidence>
<dbReference type="RefSeq" id="WP_130510603.1">
    <property type="nucleotide sequence ID" value="NZ_SHKY01000001.1"/>
</dbReference>
<sequence>MAINTELVGIALARVDGSTFERFVNDFYPSLAGAEFFPLGGVKDGGADAFGGDRVYERGGSASVFYQASVQEDFRAKIRHTVARLKEFGRKPRSLVYLTSRVIRHIDTVESDLEEELEVSIRIRDGAYIASQINADVRTRSAFDQHLRHLTDFLKSVGASQVVAPSVHVRSPAVYVFLRQELDRRAGNQSLVNSVLDSLALWALEGTDPDLGKFMTVEEVEQKILGELPAAASLVKGHVQGRLESLSSKSRPDGRKVNWYRSEKKFCLPFETREAITDENTQDEALRLEVLDGLYNRASKNFAELGERDLRKLAELTLRAFQLAFEREGLEFSHFITKERATEYPTMADAVREALAEGGVTGKRAAEMGAACLTTVRGCFYDSTQEERTYLSKLARTYALLFVLNTDPRLVQYFQDMAAGFKLYVGSDLLVRALSERFLPEKDQLTKNVLIFAAKAGTRLILTQPVLEEVVSHIRASDLEFKNHIQRIEHRVTPLIAANVPKILIRAYLYARLDPREELAKPASWAKYIESFCDYRELHSVGAEEQFRHYLQYDFSMQYQSKEDLQKLTDSGTVEHIAELLLTSSTKSDPRLARNDALLACAVYGERKKQGEVAHVSEFGYNTWWLTQETRILRHTKELERENNNVRYMMRPDFLLNFLSFAPSVAAARNTFGNVFPSLLGINLSRRMDAGAFHQIMKEVAEAEEMDDARRNAVMAKLADQLKTDMGKRYMVEMPK</sequence>
<accession>A0A4Q7ZN70</accession>
<proteinExistence type="predicted"/>
<name>A0A4Q7ZN70_9ACTN</name>
<keyword evidence="2" id="KW-1185">Reference proteome</keyword>
<protein>
    <submittedName>
        <fullName evidence="1">Uncharacterized protein</fullName>
    </submittedName>
</protein>
<dbReference type="OrthoDB" id="1401598at2"/>
<evidence type="ECO:0000313" key="1">
    <source>
        <dbReference type="EMBL" id="RZU51903.1"/>
    </source>
</evidence>
<dbReference type="Proteomes" id="UP000292564">
    <property type="component" value="Unassembled WGS sequence"/>
</dbReference>